<organism evidence="1 2">
    <name type="scientific">Candidatus Woykebacteria bacterium RBG_16_44_10</name>
    <dbReference type="NCBI Taxonomy" id="1802597"/>
    <lineage>
        <taxon>Bacteria</taxon>
        <taxon>Candidatus Woykeibacteriota</taxon>
    </lineage>
</organism>
<dbReference type="Proteomes" id="UP000177588">
    <property type="component" value="Unassembled WGS sequence"/>
</dbReference>
<dbReference type="EMBL" id="MHCT01000008">
    <property type="protein sequence ID" value="OGY26368.1"/>
    <property type="molecule type" value="Genomic_DNA"/>
</dbReference>
<gene>
    <name evidence="1" type="ORF">A2Z24_01125</name>
</gene>
<dbReference type="STRING" id="1802597.A2Z24_01125"/>
<evidence type="ECO:0000313" key="2">
    <source>
        <dbReference type="Proteomes" id="UP000177588"/>
    </source>
</evidence>
<proteinExistence type="predicted"/>
<reference evidence="1 2" key="1">
    <citation type="journal article" date="2016" name="Nat. Commun.">
        <title>Thousands of microbial genomes shed light on interconnected biogeochemical processes in an aquifer system.</title>
        <authorList>
            <person name="Anantharaman K."/>
            <person name="Brown C.T."/>
            <person name="Hug L.A."/>
            <person name="Sharon I."/>
            <person name="Castelle C.J."/>
            <person name="Probst A.J."/>
            <person name="Thomas B.C."/>
            <person name="Singh A."/>
            <person name="Wilkins M.J."/>
            <person name="Karaoz U."/>
            <person name="Brodie E.L."/>
            <person name="Williams K.H."/>
            <person name="Hubbard S.S."/>
            <person name="Banfield J.F."/>
        </authorList>
    </citation>
    <scope>NUCLEOTIDE SEQUENCE [LARGE SCALE GENOMIC DNA]</scope>
</reference>
<accession>A0A1G1WF90</accession>
<name>A0A1G1WF90_9BACT</name>
<sequence>MTDERFAIITIKGGNGDLTAFASPIIENGLKRHCTLKINDSIGEGFIQYVVSTEPTGSSFRREVGNNHGRFSPSISFSIPLESDETRGLLISKPGEAWLPSIVVSPDISRNWGYSQDFAERYVENTNRGKE</sequence>
<comment type="caution">
    <text evidence="1">The sequence shown here is derived from an EMBL/GenBank/DDBJ whole genome shotgun (WGS) entry which is preliminary data.</text>
</comment>
<dbReference type="AlphaFoldDB" id="A0A1G1WF90"/>
<evidence type="ECO:0000313" key="1">
    <source>
        <dbReference type="EMBL" id="OGY26368.1"/>
    </source>
</evidence>
<protein>
    <submittedName>
        <fullName evidence="1">Uncharacterized protein</fullName>
    </submittedName>
</protein>